<evidence type="ECO:0000259" key="9">
    <source>
        <dbReference type="SMART" id="SM00829"/>
    </source>
</evidence>
<keyword evidence="3 7" id="KW-0479">Metal-binding</keyword>
<sequence>MATSTRRPHFSCDGCKNDKPSREHPENSSSPLPAGEVLVKVEACGVCFSDTHAQANGVGGKFPGVPGHEIIGRVVAVGDGVSRWKVGDRIGGGWHGGEDGTCLQCRKGAFQTCSNEQINGITKSGGYAEYCSLRAEAGVPIPEDVNAAEYAPILCAGVTVFNSMRQMNVRPGSLVAVQGLGGLGHLAIQYANKFGFRVVAISRGADKEKPVRELGAHHFIDSSSQDPVAELQKMGGATMIVSTAPHAAAIAPLLNGLDVFGKLLIVALPSDEVPINMWPMTTRGLSVHGWPSGHALDSEQAIAFTRLQGIKCQVQTFPLDKANEAWDAMVNGTVRFRAVITMD</sequence>
<reference evidence="10" key="2">
    <citation type="journal article" date="2023" name="IMA Fungus">
        <title>Comparative genomic study of the Penicillium genus elucidates a diverse pangenome and 15 lateral gene transfer events.</title>
        <authorList>
            <person name="Petersen C."/>
            <person name="Sorensen T."/>
            <person name="Nielsen M.R."/>
            <person name="Sondergaard T.E."/>
            <person name="Sorensen J.L."/>
            <person name="Fitzpatrick D.A."/>
            <person name="Frisvad J.C."/>
            <person name="Nielsen K.L."/>
        </authorList>
    </citation>
    <scope>NUCLEOTIDE SEQUENCE</scope>
    <source>
        <strain evidence="10">IBT 19713</strain>
    </source>
</reference>
<evidence type="ECO:0000256" key="7">
    <source>
        <dbReference type="RuleBase" id="RU361277"/>
    </source>
</evidence>
<keyword evidence="5" id="KW-0560">Oxidoreductase</keyword>
<evidence type="ECO:0000313" key="11">
    <source>
        <dbReference type="Proteomes" id="UP001150941"/>
    </source>
</evidence>
<dbReference type="InterPro" id="IPR036291">
    <property type="entry name" value="NAD(P)-bd_dom_sf"/>
</dbReference>
<evidence type="ECO:0000256" key="2">
    <source>
        <dbReference type="ARBA" id="ARBA00008072"/>
    </source>
</evidence>
<comment type="cofactor">
    <cofactor evidence="1 7">
        <name>Zn(2+)</name>
        <dbReference type="ChEBI" id="CHEBI:29105"/>
    </cofactor>
</comment>
<dbReference type="InterPro" id="IPR013154">
    <property type="entry name" value="ADH-like_N"/>
</dbReference>
<dbReference type="InterPro" id="IPR011032">
    <property type="entry name" value="GroES-like_sf"/>
</dbReference>
<dbReference type="Proteomes" id="UP001150941">
    <property type="component" value="Unassembled WGS sequence"/>
</dbReference>
<dbReference type="InterPro" id="IPR013149">
    <property type="entry name" value="ADH-like_C"/>
</dbReference>
<dbReference type="SUPFAM" id="SSF51735">
    <property type="entry name" value="NAD(P)-binding Rossmann-fold domains"/>
    <property type="match status" value="1"/>
</dbReference>
<reference evidence="10" key="1">
    <citation type="submission" date="2022-11" db="EMBL/GenBank/DDBJ databases">
        <authorList>
            <person name="Petersen C."/>
        </authorList>
    </citation>
    <scope>NUCLEOTIDE SEQUENCE</scope>
    <source>
        <strain evidence="10">IBT 19713</strain>
    </source>
</reference>
<dbReference type="FunFam" id="3.40.50.720:FF:000039">
    <property type="entry name" value="Alcohol dehydrogenase AdhP"/>
    <property type="match status" value="1"/>
</dbReference>
<evidence type="ECO:0000256" key="6">
    <source>
        <dbReference type="ARBA" id="ARBA00023027"/>
    </source>
</evidence>
<keyword evidence="11" id="KW-1185">Reference proteome</keyword>
<name>A0A9W9NPR8_9EURO</name>
<feature type="compositionally biased region" description="Basic and acidic residues" evidence="8">
    <location>
        <begin position="15"/>
        <end position="26"/>
    </location>
</feature>
<comment type="caution">
    <text evidence="10">The sequence shown here is derived from an EMBL/GenBank/DDBJ whole genome shotgun (WGS) entry which is preliminary data.</text>
</comment>
<dbReference type="AlphaFoldDB" id="A0A9W9NPR8"/>
<dbReference type="GO" id="GO:0008270">
    <property type="term" value="F:zinc ion binding"/>
    <property type="evidence" value="ECO:0007669"/>
    <property type="project" value="InterPro"/>
</dbReference>
<dbReference type="PANTHER" id="PTHR42940">
    <property type="entry name" value="ALCOHOL DEHYDROGENASE 1-RELATED"/>
    <property type="match status" value="1"/>
</dbReference>
<dbReference type="SMART" id="SM00829">
    <property type="entry name" value="PKS_ER"/>
    <property type="match status" value="1"/>
</dbReference>
<dbReference type="PANTHER" id="PTHR42940:SF7">
    <property type="entry name" value="ALCOHOL DEHYDROGENASE-LIKE N-TERMINAL DOMAIN-CONTAINING PROTEIN"/>
    <property type="match status" value="1"/>
</dbReference>
<dbReference type="EMBL" id="JAPQKS010000006">
    <property type="protein sequence ID" value="KAJ5223915.1"/>
    <property type="molecule type" value="Genomic_DNA"/>
</dbReference>
<evidence type="ECO:0000313" key="10">
    <source>
        <dbReference type="EMBL" id="KAJ5223915.1"/>
    </source>
</evidence>
<dbReference type="InterPro" id="IPR002328">
    <property type="entry name" value="ADH_Zn_CS"/>
</dbReference>
<feature type="region of interest" description="Disordered" evidence="8">
    <location>
        <begin position="1"/>
        <end position="33"/>
    </location>
</feature>
<organism evidence="10 11">
    <name type="scientific">Penicillium chermesinum</name>
    <dbReference type="NCBI Taxonomy" id="63820"/>
    <lineage>
        <taxon>Eukaryota</taxon>
        <taxon>Fungi</taxon>
        <taxon>Dikarya</taxon>
        <taxon>Ascomycota</taxon>
        <taxon>Pezizomycotina</taxon>
        <taxon>Eurotiomycetes</taxon>
        <taxon>Eurotiomycetidae</taxon>
        <taxon>Eurotiales</taxon>
        <taxon>Aspergillaceae</taxon>
        <taxon>Penicillium</taxon>
    </lineage>
</organism>
<dbReference type="OrthoDB" id="1560166at2759"/>
<keyword evidence="6" id="KW-0520">NAD</keyword>
<proteinExistence type="inferred from homology"/>
<accession>A0A9W9NPR8</accession>
<dbReference type="RefSeq" id="XP_058328098.1">
    <property type="nucleotide sequence ID" value="XM_058477753.1"/>
</dbReference>
<evidence type="ECO:0000256" key="1">
    <source>
        <dbReference type="ARBA" id="ARBA00001947"/>
    </source>
</evidence>
<keyword evidence="4 7" id="KW-0862">Zinc</keyword>
<gene>
    <name evidence="10" type="ORF">N7468_008457</name>
</gene>
<dbReference type="InterPro" id="IPR020843">
    <property type="entry name" value="ER"/>
</dbReference>
<dbReference type="Pfam" id="PF00107">
    <property type="entry name" value="ADH_zinc_N"/>
    <property type="match status" value="1"/>
</dbReference>
<evidence type="ECO:0000256" key="3">
    <source>
        <dbReference type="ARBA" id="ARBA00022723"/>
    </source>
</evidence>
<feature type="domain" description="Enoyl reductase (ER)" evidence="9">
    <location>
        <begin position="16"/>
        <end position="314"/>
    </location>
</feature>
<dbReference type="SUPFAM" id="SSF50129">
    <property type="entry name" value="GroES-like"/>
    <property type="match status" value="1"/>
</dbReference>
<evidence type="ECO:0000256" key="8">
    <source>
        <dbReference type="SAM" id="MobiDB-lite"/>
    </source>
</evidence>
<comment type="similarity">
    <text evidence="2 7">Belongs to the zinc-containing alcohol dehydrogenase family.</text>
</comment>
<evidence type="ECO:0000256" key="4">
    <source>
        <dbReference type="ARBA" id="ARBA00022833"/>
    </source>
</evidence>
<dbReference type="GeneID" id="83205056"/>
<dbReference type="Gene3D" id="3.40.50.720">
    <property type="entry name" value="NAD(P)-binding Rossmann-like Domain"/>
    <property type="match status" value="1"/>
</dbReference>
<dbReference type="Gene3D" id="3.90.180.10">
    <property type="entry name" value="Medium-chain alcohol dehydrogenases, catalytic domain"/>
    <property type="match status" value="1"/>
</dbReference>
<protein>
    <recommendedName>
        <fullName evidence="9">Enoyl reductase (ER) domain-containing protein</fullName>
    </recommendedName>
</protein>
<dbReference type="GO" id="GO:0005737">
    <property type="term" value="C:cytoplasm"/>
    <property type="evidence" value="ECO:0007669"/>
    <property type="project" value="TreeGrafter"/>
</dbReference>
<evidence type="ECO:0000256" key="5">
    <source>
        <dbReference type="ARBA" id="ARBA00023002"/>
    </source>
</evidence>
<dbReference type="PROSITE" id="PS00059">
    <property type="entry name" value="ADH_ZINC"/>
    <property type="match status" value="1"/>
</dbReference>
<dbReference type="Pfam" id="PF08240">
    <property type="entry name" value="ADH_N"/>
    <property type="match status" value="1"/>
</dbReference>
<dbReference type="GO" id="GO:0004022">
    <property type="term" value="F:alcohol dehydrogenase (NAD+) activity"/>
    <property type="evidence" value="ECO:0007669"/>
    <property type="project" value="TreeGrafter"/>
</dbReference>